<dbReference type="Proteomes" id="UP000316921">
    <property type="component" value="Chromosome"/>
</dbReference>
<keyword evidence="1" id="KW-0472">Membrane</keyword>
<dbReference type="Pfam" id="PF01553">
    <property type="entry name" value="Acyltransferase"/>
    <property type="match status" value="1"/>
</dbReference>
<dbReference type="InterPro" id="IPR002123">
    <property type="entry name" value="Plipid/glycerol_acylTrfase"/>
</dbReference>
<feature type="transmembrane region" description="Helical" evidence="1">
    <location>
        <begin position="344"/>
        <end position="367"/>
    </location>
</feature>
<dbReference type="PANTHER" id="PTHR31605:SF0">
    <property type="entry name" value="GLYCEROL-3-PHOSPHATE O-ACYLTRANSFERASE 1"/>
    <property type="match status" value="1"/>
</dbReference>
<dbReference type="InterPro" id="IPR052744">
    <property type="entry name" value="GPAT/DAPAT"/>
</dbReference>
<evidence type="ECO:0000313" key="4">
    <source>
        <dbReference type="Proteomes" id="UP000316921"/>
    </source>
</evidence>
<protein>
    <submittedName>
        <fullName evidence="3">2-acyl-glycerophospho-ethanolamine acyltransferase</fullName>
    </submittedName>
</protein>
<feature type="domain" description="Phospholipid/glycerol acyltransferase" evidence="2">
    <location>
        <begin position="32"/>
        <end position="159"/>
    </location>
</feature>
<dbReference type="GO" id="GO:0016287">
    <property type="term" value="F:glycerone-phosphate O-acyltransferase activity"/>
    <property type="evidence" value="ECO:0007669"/>
    <property type="project" value="TreeGrafter"/>
</dbReference>
<keyword evidence="3" id="KW-0012">Acyltransferase</keyword>
<dbReference type="SMART" id="SM00563">
    <property type="entry name" value="PlsC"/>
    <property type="match status" value="1"/>
</dbReference>
<feature type="transmembrane region" description="Helical" evidence="1">
    <location>
        <begin position="320"/>
        <end position="338"/>
    </location>
</feature>
<dbReference type="PANTHER" id="PTHR31605">
    <property type="entry name" value="GLYCEROL-3-PHOSPHATE O-ACYLTRANSFERASE 1"/>
    <property type="match status" value="1"/>
</dbReference>
<sequence length="423" mass="46143">MYRLAATYARALARGFYRPSIAGGQIPDRGPLILVTNHTNGLADAALLLLLTDRPLRLLAKYSIFEMPFVGSLARWVGAVPVYRQKDQVDMTRNVDAFRAIHATLRRGEVISIFPEGSSETVGSLRPLKTGAARMALGAERDGDGPIGVRILPVGLVYQRRDHWRSRVDLWVGEPFGVEQHLETYAHDERRAVLELTAQIDRALRDVTLGLADLEDRVVLGIAEELLPAEDRSLPERLQVLAAGLARLRRDRPDDAARLTARLGALGPAPDWQPRTSRPVSASIALAAGLLAALTLTPWLPPAAISRVLAHAKRPTVDKFVTALLLISSFSFPAWLAAVTATTWFVAGPLAAACAGLWLLASAPIAARLWSWRARWAAHWRAAVDPAGARALQIERDALRSEVRDLARLAAGSARAHRDVAPR</sequence>
<evidence type="ECO:0000256" key="1">
    <source>
        <dbReference type="SAM" id="Phobius"/>
    </source>
</evidence>
<proteinExistence type="predicted"/>
<feature type="transmembrane region" description="Helical" evidence="1">
    <location>
        <begin position="280"/>
        <end position="300"/>
    </location>
</feature>
<dbReference type="KEGG" id="pbap:Pla133_05750"/>
<dbReference type="GO" id="GO:0004366">
    <property type="term" value="F:glycerol-3-phosphate O-acyltransferase activity"/>
    <property type="evidence" value="ECO:0007669"/>
    <property type="project" value="TreeGrafter"/>
</dbReference>
<accession>A0A518BEU1</accession>
<keyword evidence="4" id="KW-1185">Reference proteome</keyword>
<dbReference type="EMBL" id="CP036287">
    <property type="protein sequence ID" value="QDU65510.1"/>
    <property type="molecule type" value="Genomic_DNA"/>
</dbReference>
<reference evidence="3 4" key="1">
    <citation type="submission" date="2019-02" db="EMBL/GenBank/DDBJ databases">
        <title>Deep-cultivation of Planctomycetes and their phenomic and genomic characterization uncovers novel biology.</title>
        <authorList>
            <person name="Wiegand S."/>
            <person name="Jogler M."/>
            <person name="Boedeker C."/>
            <person name="Pinto D."/>
            <person name="Vollmers J."/>
            <person name="Rivas-Marin E."/>
            <person name="Kohn T."/>
            <person name="Peeters S.H."/>
            <person name="Heuer A."/>
            <person name="Rast P."/>
            <person name="Oberbeckmann S."/>
            <person name="Bunk B."/>
            <person name="Jeske O."/>
            <person name="Meyerdierks A."/>
            <person name="Storesund J.E."/>
            <person name="Kallscheuer N."/>
            <person name="Luecker S."/>
            <person name="Lage O.M."/>
            <person name="Pohl T."/>
            <person name="Merkel B.J."/>
            <person name="Hornburger P."/>
            <person name="Mueller R.-W."/>
            <person name="Bruemmer F."/>
            <person name="Labrenz M."/>
            <person name="Spormann A.M."/>
            <person name="Op den Camp H."/>
            <person name="Overmann J."/>
            <person name="Amann R."/>
            <person name="Jetten M.S.M."/>
            <person name="Mascher T."/>
            <person name="Medema M.H."/>
            <person name="Devos D.P."/>
            <person name="Kaster A.-K."/>
            <person name="Ovreas L."/>
            <person name="Rohde M."/>
            <person name="Galperin M.Y."/>
            <person name="Jogler C."/>
        </authorList>
    </citation>
    <scope>NUCLEOTIDE SEQUENCE [LARGE SCALE GENOMIC DNA]</scope>
    <source>
        <strain evidence="3 4">Pla133</strain>
    </source>
</reference>
<evidence type="ECO:0000259" key="2">
    <source>
        <dbReference type="SMART" id="SM00563"/>
    </source>
</evidence>
<dbReference type="GO" id="GO:0008654">
    <property type="term" value="P:phospholipid biosynthetic process"/>
    <property type="evidence" value="ECO:0007669"/>
    <property type="project" value="TreeGrafter"/>
</dbReference>
<keyword evidence="3" id="KW-0808">Transferase</keyword>
<organism evidence="3 4">
    <name type="scientific">Engelhardtia mirabilis</name>
    <dbReference type="NCBI Taxonomy" id="2528011"/>
    <lineage>
        <taxon>Bacteria</taxon>
        <taxon>Pseudomonadati</taxon>
        <taxon>Planctomycetota</taxon>
        <taxon>Planctomycetia</taxon>
        <taxon>Planctomycetia incertae sedis</taxon>
        <taxon>Engelhardtia</taxon>
    </lineage>
</organism>
<name>A0A518BEU1_9BACT</name>
<keyword evidence="1" id="KW-1133">Transmembrane helix</keyword>
<evidence type="ECO:0000313" key="3">
    <source>
        <dbReference type="EMBL" id="QDU65510.1"/>
    </source>
</evidence>
<dbReference type="SUPFAM" id="SSF69593">
    <property type="entry name" value="Glycerol-3-phosphate (1)-acyltransferase"/>
    <property type="match status" value="1"/>
</dbReference>
<gene>
    <name evidence="3" type="ORF">Pla133_05750</name>
</gene>
<dbReference type="RefSeq" id="WP_419192063.1">
    <property type="nucleotide sequence ID" value="NZ_CP036287.1"/>
</dbReference>
<dbReference type="AlphaFoldDB" id="A0A518BEU1"/>
<keyword evidence="1" id="KW-0812">Transmembrane</keyword>